<dbReference type="Pfam" id="PF12823">
    <property type="entry name" value="DUF3817"/>
    <property type="match status" value="1"/>
</dbReference>
<evidence type="ECO:0000256" key="4">
    <source>
        <dbReference type="ARBA" id="ARBA00022989"/>
    </source>
</evidence>
<organism evidence="7 8">
    <name type="scientific">Amycolatopsis sacchari</name>
    <dbReference type="NCBI Taxonomy" id="115433"/>
    <lineage>
        <taxon>Bacteria</taxon>
        <taxon>Bacillati</taxon>
        <taxon>Actinomycetota</taxon>
        <taxon>Actinomycetes</taxon>
        <taxon>Pseudonocardiales</taxon>
        <taxon>Pseudonocardiaceae</taxon>
        <taxon>Amycolatopsis</taxon>
    </lineage>
</organism>
<sequence length="86" mass="8952">MSVRTVALVEALSLLVLLGNLATVHVPQVAAIVGPLHGTAYLAGIALACARSHDVRTRLLSLIPAVGAFLASRAITTAEREQRARA</sequence>
<evidence type="ECO:0000256" key="5">
    <source>
        <dbReference type="ARBA" id="ARBA00023136"/>
    </source>
</evidence>
<evidence type="ECO:0000259" key="6">
    <source>
        <dbReference type="Pfam" id="PF12823"/>
    </source>
</evidence>
<dbReference type="InterPro" id="IPR023845">
    <property type="entry name" value="DUF3817_TM"/>
</dbReference>
<dbReference type="AlphaFoldDB" id="A0A1I4BGY8"/>
<evidence type="ECO:0000313" key="8">
    <source>
        <dbReference type="Proteomes" id="UP000199025"/>
    </source>
</evidence>
<keyword evidence="8" id="KW-1185">Reference proteome</keyword>
<dbReference type="GO" id="GO:0005886">
    <property type="term" value="C:plasma membrane"/>
    <property type="evidence" value="ECO:0007669"/>
    <property type="project" value="UniProtKB-SubCell"/>
</dbReference>
<evidence type="ECO:0000256" key="3">
    <source>
        <dbReference type="ARBA" id="ARBA00022692"/>
    </source>
</evidence>
<protein>
    <recommendedName>
        <fullName evidence="6">DUF3817 domain-containing protein</fullName>
    </recommendedName>
</protein>
<accession>A0A1I4BGY8</accession>
<dbReference type="EMBL" id="FORP01000028">
    <property type="protein sequence ID" value="SFK67241.1"/>
    <property type="molecule type" value="Genomic_DNA"/>
</dbReference>
<keyword evidence="5" id="KW-0472">Membrane</keyword>
<evidence type="ECO:0000256" key="1">
    <source>
        <dbReference type="ARBA" id="ARBA00004651"/>
    </source>
</evidence>
<comment type="subcellular location">
    <subcellularLocation>
        <location evidence="1">Cell membrane</location>
        <topology evidence="1">Multi-pass membrane protein</topology>
    </subcellularLocation>
</comment>
<name>A0A1I4BGY8_9PSEU</name>
<gene>
    <name evidence="7" type="ORF">SAMN05421835_12837</name>
</gene>
<evidence type="ECO:0000256" key="2">
    <source>
        <dbReference type="ARBA" id="ARBA00022475"/>
    </source>
</evidence>
<dbReference type="OrthoDB" id="3830534at2"/>
<dbReference type="Proteomes" id="UP000199025">
    <property type="component" value="Unassembled WGS sequence"/>
</dbReference>
<keyword evidence="3" id="KW-0812">Transmembrane</keyword>
<evidence type="ECO:0000313" key="7">
    <source>
        <dbReference type="EMBL" id="SFK67241.1"/>
    </source>
</evidence>
<dbReference type="STRING" id="115433.SAMN05421835_12837"/>
<proteinExistence type="predicted"/>
<reference evidence="7 8" key="1">
    <citation type="submission" date="2016-10" db="EMBL/GenBank/DDBJ databases">
        <authorList>
            <person name="de Groot N.N."/>
        </authorList>
    </citation>
    <scope>NUCLEOTIDE SEQUENCE [LARGE SCALE GENOMIC DNA]</scope>
    <source>
        <strain evidence="7 8">DSM 44468</strain>
    </source>
</reference>
<keyword evidence="4" id="KW-1133">Transmembrane helix</keyword>
<feature type="domain" description="DUF3817" evidence="6">
    <location>
        <begin position="3"/>
        <end position="61"/>
    </location>
</feature>
<keyword evidence="2" id="KW-1003">Cell membrane</keyword>